<dbReference type="InterPro" id="IPR038318">
    <property type="entry name" value="KdpD_sf"/>
</dbReference>
<name>A0AB39SAA8_9ACTN</name>
<evidence type="ECO:0000256" key="3">
    <source>
        <dbReference type="ARBA" id="ARBA00022679"/>
    </source>
</evidence>
<keyword evidence="6" id="KW-0418">Kinase</keyword>
<accession>A0AB39SAA8</accession>
<dbReference type="GO" id="GO:0000160">
    <property type="term" value="P:phosphorelay signal transduction system"/>
    <property type="evidence" value="ECO:0007669"/>
    <property type="project" value="UniProtKB-KW"/>
</dbReference>
<dbReference type="InterPro" id="IPR025201">
    <property type="entry name" value="KdpD_TM"/>
</dbReference>
<sequence>MNSSPVPMRTPSAANGGPVRDRLALAAALAGPIPVALALVPFRTDLSRTNAALILVVVVVAVAAIGSRAAGALAALSAAAWFDFFQRPRISGA</sequence>
<dbReference type="AlphaFoldDB" id="A0AB39SAA8"/>
<evidence type="ECO:0000313" key="13">
    <source>
        <dbReference type="EMBL" id="XDQ64502.1"/>
    </source>
</evidence>
<comment type="subcellular location">
    <subcellularLocation>
        <location evidence="1">Membrane</location>
        <topology evidence="1">Multi-pass membrane protein</topology>
    </subcellularLocation>
</comment>
<keyword evidence="10 11" id="KW-0472">Membrane</keyword>
<dbReference type="Gene3D" id="1.20.120.620">
    <property type="entry name" value="Backbone structure of the membrane domain of e. Coli histidine kinase receptor kdpd"/>
    <property type="match status" value="1"/>
</dbReference>
<evidence type="ECO:0000256" key="2">
    <source>
        <dbReference type="ARBA" id="ARBA00022553"/>
    </source>
</evidence>
<dbReference type="GO" id="GO:0016020">
    <property type="term" value="C:membrane"/>
    <property type="evidence" value="ECO:0007669"/>
    <property type="project" value="UniProtKB-SubCell"/>
</dbReference>
<dbReference type="EMBL" id="CP163440">
    <property type="protein sequence ID" value="XDQ64502.1"/>
    <property type="molecule type" value="Genomic_DNA"/>
</dbReference>
<gene>
    <name evidence="13" type="ORF">AB5J50_28810</name>
</gene>
<feature type="domain" description="Sensor protein KdpD transmembrane" evidence="12">
    <location>
        <begin position="26"/>
        <end position="86"/>
    </location>
</feature>
<evidence type="ECO:0000256" key="11">
    <source>
        <dbReference type="SAM" id="Phobius"/>
    </source>
</evidence>
<evidence type="ECO:0000256" key="9">
    <source>
        <dbReference type="ARBA" id="ARBA00023012"/>
    </source>
</evidence>
<reference evidence="13" key="1">
    <citation type="submission" date="2024-07" db="EMBL/GenBank/DDBJ databases">
        <authorList>
            <person name="Yu S.T."/>
        </authorList>
    </citation>
    <scope>NUCLEOTIDE SEQUENCE</scope>
    <source>
        <strain evidence="13">R35</strain>
    </source>
</reference>
<evidence type="ECO:0000256" key="10">
    <source>
        <dbReference type="ARBA" id="ARBA00023136"/>
    </source>
</evidence>
<evidence type="ECO:0000256" key="1">
    <source>
        <dbReference type="ARBA" id="ARBA00004141"/>
    </source>
</evidence>
<evidence type="ECO:0000259" key="12">
    <source>
        <dbReference type="Pfam" id="PF13493"/>
    </source>
</evidence>
<keyword evidence="2" id="KW-0597">Phosphoprotein</keyword>
<keyword evidence="3" id="KW-0808">Transferase</keyword>
<evidence type="ECO:0000256" key="8">
    <source>
        <dbReference type="ARBA" id="ARBA00022989"/>
    </source>
</evidence>
<evidence type="ECO:0000256" key="7">
    <source>
        <dbReference type="ARBA" id="ARBA00022840"/>
    </source>
</evidence>
<keyword evidence="4 11" id="KW-0812">Transmembrane</keyword>
<keyword evidence="9" id="KW-0902">Two-component regulatory system</keyword>
<dbReference type="RefSeq" id="WP_369261125.1">
    <property type="nucleotide sequence ID" value="NZ_CP163440.1"/>
</dbReference>
<keyword evidence="7" id="KW-0067">ATP-binding</keyword>
<keyword evidence="8 11" id="KW-1133">Transmembrane helix</keyword>
<dbReference type="Pfam" id="PF13493">
    <property type="entry name" value="DUF4118"/>
    <property type="match status" value="1"/>
</dbReference>
<evidence type="ECO:0000256" key="5">
    <source>
        <dbReference type="ARBA" id="ARBA00022741"/>
    </source>
</evidence>
<proteinExistence type="predicted"/>
<organism evidence="13">
    <name type="scientific">Streptomyces sp. R35</name>
    <dbReference type="NCBI Taxonomy" id="3238630"/>
    <lineage>
        <taxon>Bacteria</taxon>
        <taxon>Bacillati</taxon>
        <taxon>Actinomycetota</taxon>
        <taxon>Actinomycetes</taxon>
        <taxon>Kitasatosporales</taxon>
        <taxon>Streptomycetaceae</taxon>
        <taxon>Streptomyces</taxon>
    </lineage>
</organism>
<dbReference type="GO" id="GO:0005524">
    <property type="term" value="F:ATP binding"/>
    <property type="evidence" value="ECO:0007669"/>
    <property type="project" value="UniProtKB-KW"/>
</dbReference>
<keyword evidence="5" id="KW-0547">Nucleotide-binding</keyword>
<protein>
    <submittedName>
        <fullName evidence="13">DUF4118 domain-containing protein</fullName>
    </submittedName>
</protein>
<feature type="transmembrane region" description="Helical" evidence="11">
    <location>
        <begin position="54"/>
        <end position="82"/>
    </location>
</feature>
<evidence type="ECO:0000256" key="4">
    <source>
        <dbReference type="ARBA" id="ARBA00022692"/>
    </source>
</evidence>
<evidence type="ECO:0000256" key="6">
    <source>
        <dbReference type="ARBA" id="ARBA00022777"/>
    </source>
</evidence>
<dbReference type="GO" id="GO:0016301">
    <property type="term" value="F:kinase activity"/>
    <property type="evidence" value="ECO:0007669"/>
    <property type="project" value="UniProtKB-KW"/>
</dbReference>